<evidence type="ECO:0000256" key="5">
    <source>
        <dbReference type="ARBA" id="ARBA00023002"/>
    </source>
</evidence>
<evidence type="ECO:0000256" key="1">
    <source>
        <dbReference type="ARBA" id="ARBA00001974"/>
    </source>
</evidence>
<dbReference type="Pfam" id="PF01266">
    <property type="entry name" value="DAO"/>
    <property type="match status" value="1"/>
</dbReference>
<name>F2QUM9_KOMPC</name>
<dbReference type="PROSITE" id="PS00677">
    <property type="entry name" value="DAO"/>
    <property type="match status" value="1"/>
</dbReference>
<feature type="domain" description="FAD dependent oxidoreductase" evidence="7">
    <location>
        <begin position="6"/>
        <end position="338"/>
    </location>
</feature>
<feature type="binding site" evidence="6">
    <location>
        <position position="229"/>
    </location>
    <ligand>
        <name>D-dopa</name>
        <dbReference type="ChEBI" id="CHEBI:149689"/>
    </ligand>
</feature>
<evidence type="ECO:0000256" key="3">
    <source>
        <dbReference type="ARBA" id="ARBA00022630"/>
    </source>
</evidence>
<comment type="cofactor">
    <cofactor evidence="1 6">
        <name>FAD</name>
        <dbReference type="ChEBI" id="CHEBI:57692"/>
    </cofactor>
</comment>
<feature type="binding site" evidence="6">
    <location>
        <position position="322"/>
    </location>
    <ligand>
        <name>D-dopa</name>
        <dbReference type="ChEBI" id="CHEBI:149689"/>
    </ligand>
</feature>
<dbReference type="InterPro" id="IPR006181">
    <property type="entry name" value="D-amino_acid_oxidase_CS"/>
</dbReference>
<comment type="similarity">
    <text evidence="2">Belongs to the DAMOX/DASOX family.</text>
</comment>
<dbReference type="GO" id="GO:0071949">
    <property type="term" value="F:FAD binding"/>
    <property type="evidence" value="ECO:0007669"/>
    <property type="project" value="InterPro"/>
</dbReference>
<dbReference type="SUPFAM" id="SSF51971">
    <property type="entry name" value="Nucleotide-binding domain"/>
    <property type="match status" value="1"/>
</dbReference>
<dbReference type="GO" id="GO:0005737">
    <property type="term" value="C:cytoplasm"/>
    <property type="evidence" value="ECO:0007669"/>
    <property type="project" value="TreeGrafter"/>
</dbReference>
<dbReference type="HOGENOM" id="CLU_034311_2_0_1"/>
<evidence type="ECO:0000313" key="9">
    <source>
        <dbReference type="Proteomes" id="UP000006853"/>
    </source>
</evidence>
<dbReference type="Gene3D" id="3.40.50.720">
    <property type="entry name" value="NAD(P)-binding Rossmann-like Domain"/>
    <property type="match status" value="1"/>
</dbReference>
<keyword evidence="5" id="KW-0560">Oxidoreductase</keyword>
<gene>
    <name evidence="8" type="primary">DAO1</name>
    <name evidence="8" type="ordered locus">PP7435_Chr3-0807</name>
</gene>
<evidence type="ECO:0000256" key="6">
    <source>
        <dbReference type="PIRSR" id="PIRSR000189-1"/>
    </source>
</evidence>
<dbReference type="Gene3D" id="3.30.9.10">
    <property type="entry name" value="D-Amino Acid Oxidase, subunit A, domain 2"/>
    <property type="match status" value="1"/>
</dbReference>
<sequence length="344" mass="38343">MTDSKYVIIGAGISGLYTAWSLIDKGTGPSDIKVVAEFLPGDQSTLYTSPWAGGNFSLITSTDERSMKFDKFTYTNLHRIQELLGGPECGLDMLPSTEMFEQELDHAKLDSISQYLKEYRPMTKEEMPEGVVSGVKFLTWNFNCPLFLANFQKHLAAIGVTFERSKIDHISSVFSPSVDAVFNCTGIGAASLGGVKDENVFPTRGQVVVVRAPHIRENRFRWRPDSDTYVIPRPFSDGSIVMGGFFQEGNWSGNTYGYETEDILKRGLELYPEIGKRNELKIIREAAGLRPSRKGGVRIEVEHFDQVNGKDRYIVHNYGASGYGYQSGLGMANEATDMYFEAAK</sequence>
<evidence type="ECO:0000259" key="7">
    <source>
        <dbReference type="Pfam" id="PF01266"/>
    </source>
</evidence>
<dbReference type="SUPFAM" id="SSF54373">
    <property type="entry name" value="FAD-linked reductases, C-terminal domain"/>
    <property type="match status" value="1"/>
</dbReference>
<dbReference type="InterPro" id="IPR023209">
    <property type="entry name" value="DAO"/>
</dbReference>
<reference evidence="8 9" key="1">
    <citation type="journal article" date="2011" name="J. Biotechnol.">
        <title>High-quality genome sequence of Pichia pastoris CBS7435.</title>
        <authorList>
            <person name="Kuberl A."/>
            <person name="Schneider J."/>
            <person name="Thallinger G.G."/>
            <person name="Anderl I."/>
            <person name="Wibberg D."/>
            <person name="Hajek T."/>
            <person name="Jaenicke S."/>
            <person name="Brinkrolf K."/>
            <person name="Goesmann A."/>
            <person name="Szczepanowski R."/>
            <person name="Puhler A."/>
            <person name="Schwab H."/>
            <person name="Glieder A."/>
            <person name="Pichler H."/>
        </authorList>
    </citation>
    <scope>NUCLEOTIDE SEQUENCE [LARGE SCALE GENOMIC DNA]</scope>
    <source>
        <strain evidence="9">ATCC 76273 / CBS 7435 / CECT 11047 / NRRL Y-11430 / Wegner 21-1</strain>
    </source>
</reference>
<dbReference type="GO" id="GO:0019478">
    <property type="term" value="P:D-amino acid catabolic process"/>
    <property type="evidence" value="ECO:0007669"/>
    <property type="project" value="TreeGrafter"/>
</dbReference>
<dbReference type="Proteomes" id="UP000006853">
    <property type="component" value="Chromosome 3"/>
</dbReference>
<accession>F2QUM9</accession>
<evidence type="ECO:0000313" key="8">
    <source>
        <dbReference type="EMBL" id="CCA39107.2"/>
    </source>
</evidence>
<reference key="2">
    <citation type="submission" date="2011-04" db="EMBL/GenBank/DDBJ databases">
        <title>High-quality genome sequence of Pichia pastoris CBS 7435.</title>
        <authorList>
            <person name="Kueberl A."/>
            <person name="Schneider J."/>
            <person name="Thallinger G.G."/>
            <person name="Anderl I."/>
            <person name="Wibberg D."/>
            <person name="Hajek T."/>
            <person name="Jaenicke S."/>
            <person name="Brinkrolf K."/>
            <person name="Goesmann A."/>
            <person name="Szczepanowski R."/>
            <person name="Puehler A."/>
            <person name="Schwab H."/>
            <person name="Glieder A."/>
            <person name="Pichler H."/>
        </authorList>
    </citation>
    <scope>NUCLEOTIDE SEQUENCE</scope>
    <source>
        <strain>CBS 7435</strain>
    </source>
</reference>
<protein>
    <submittedName>
        <fullName evidence="8">D-amino-acid oxidase</fullName>
    </submittedName>
</protein>
<keyword evidence="4 6" id="KW-0274">FAD</keyword>
<proteinExistence type="inferred from homology"/>
<evidence type="ECO:0000256" key="2">
    <source>
        <dbReference type="ARBA" id="ARBA00006730"/>
    </source>
</evidence>
<dbReference type="PANTHER" id="PTHR11530">
    <property type="entry name" value="D-AMINO ACID OXIDASE"/>
    <property type="match status" value="1"/>
</dbReference>
<dbReference type="PANTHER" id="PTHR11530:SF11">
    <property type="entry name" value="D-ASPARTATE OXIDASE"/>
    <property type="match status" value="1"/>
</dbReference>
<organism evidence="8 9">
    <name type="scientific">Komagataella phaffii (strain ATCC 76273 / CBS 7435 / CECT 11047 / NRRL Y-11430 / Wegner 21-1)</name>
    <name type="common">Yeast</name>
    <name type="synonym">Pichia pastoris</name>
    <dbReference type="NCBI Taxonomy" id="981350"/>
    <lineage>
        <taxon>Eukaryota</taxon>
        <taxon>Fungi</taxon>
        <taxon>Dikarya</taxon>
        <taxon>Ascomycota</taxon>
        <taxon>Saccharomycotina</taxon>
        <taxon>Pichiomycetes</taxon>
        <taxon>Pichiales</taxon>
        <taxon>Pichiaceae</taxon>
        <taxon>Komagataella</taxon>
    </lineage>
</organism>
<keyword evidence="3" id="KW-0285">Flavoprotein</keyword>
<reference evidence="8 9" key="3">
    <citation type="journal article" date="2016" name="FEMS Yeast Res.">
        <title>Curation of the genome annotation of Pichia pastoris (Komagataella phaffii) CBS7435 from gene level to protein function.</title>
        <authorList>
            <person name="Valli M."/>
            <person name="Tatto N.E."/>
            <person name="Peymann A."/>
            <person name="Gruber C."/>
            <person name="Landes N."/>
            <person name="Ekker H."/>
            <person name="Thallinger G.G."/>
            <person name="Mattanovich D."/>
            <person name="Gasser B."/>
            <person name="Graf A.B."/>
        </authorList>
    </citation>
    <scope>GENOME REANNOTATION</scope>
    <source>
        <strain evidence="8 9">ATCC 76273 / CBS 7435 / CECT 11047 / NRRL Y-11430 / Wegner 21-1</strain>
    </source>
</reference>
<keyword evidence="9" id="KW-1185">Reference proteome</keyword>
<dbReference type="InterPro" id="IPR006076">
    <property type="entry name" value="FAD-dep_OxRdtase"/>
</dbReference>
<feature type="binding site" evidence="6">
    <location>
        <position position="185"/>
    </location>
    <ligand>
        <name>FAD</name>
        <dbReference type="ChEBI" id="CHEBI:57692"/>
    </ligand>
</feature>
<feature type="binding site" evidence="6">
    <location>
        <position position="290"/>
    </location>
    <ligand>
        <name>D-dopa</name>
        <dbReference type="ChEBI" id="CHEBI:149689"/>
    </ligand>
</feature>
<feature type="binding site" evidence="6">
    <location>
        <begin position="48"/>
        <end position="49"/>
    </location>
    <ligand>
        <name>FAD</name>
        <dbReference type="ChEBI" id="CHEBI:57692"/>
    </ligand>
</feature>
<dbReference type="GO" id="GO:0003884">
    <property type="term" value="F:D-amino-acid oxidase activity"/>
    <property type="evidence" value="ECO:0007669"/>
    <property type="project" value="InterPro"/>
</dbReference>
<dbReference type="AlphaFoldDB" id="F2QUM9"/>
<dbReference type="SMR" id="F2QUM9"/>
<dbReference type="EMBL" id="FR839630">
    <property type="protein sequence ID" value="CCA39107.2"/>
    <property type="molecule type" value="Genomic_DNA"/>
</dbReference>
<evidence type="ECO:0000256" key="4">
    <source>
        <dbReference type="ARBA" id="ARBA00022827"/>
    </source>
</evidence>
<dbReference type="PIRSF" id="PIRSF000189">
    <property type="entry name" value="D-aa_oxidase"/>
    <property type="match status" value="1"/>
</dbReference>